<dbReference type="EMBL" id="JBBKAJ010000001">
    <property type="protein sequence ID" value="MEJ8631909.1"/>
    <property type="molecule type" value="Genomic_DNA"/>
</dbReference>
<protein>
    <submittedName>
        <fullName evidence="1">Uncharacterized protein</fullName>
    </submittedName>
</protein>
<comment type="caution">
    <text evidence="1">The sequence shown here is derived from an EMBL/GenBank/DDBJ whole genome shotgun (WGS) entry which is preliminary data.</text>
</comment>
<gene>
    <name evidence="1" type="ORF">WKI67_00095</name>
</gene>
<evidence type="ECO:0000313" key="1">
    <source>
        <dbReference type="EMBL" id="MEJ8631909.1"/>
    </source>
</evidence>
<name>A0ACC6PKI6_9ACTN</name>
<organism evidence="1 2">
    <name type="scientific">Streptomyces achmelvichensis</name>
    <dbReference type="NCBI Taxonomy" id="3134111"/>
    <lineage>
        <taxon>Bacteria</taxon>
        <taxon>Bacillati</taxon>
        <taxon>Actinomycetota</taxon>
        <taxon>Actinomycetes</taxon>
        <taxon>Kitasatosporales</taxon>
        <taxon>Streptomycetaceae</taxon>
        <taxon>Streptomyces</taxon>
    </lineage>
</organism>
<reference evidence="1" key="1">
    <citation type="submission" date="2024-03" db="EMBL/GenBank/DDBJ databases">
        <title>Novel Streptomyces species of biotechnological and ecological value are a feature of Machair soil.</title>
        <authorList>
            <person name="Prole J.R."/>
            <person name="Goodfellow M."/>
            <person name="Allenby N."/>
            <person name="Ward A.C."/>
        </authorList>
    </citation>
    <scope>NUCLEOTIDE SEQUENCE</scope>
    <source>
        <strain evidence="1">MS2.AVA.5</strain>
    </source>
</reference>
<keyword evidence="2" id="KW-1185">Reference proteome</keyword>
<dbReference type="Proteomes" id="UP001377168">
    <property type="component" value="Unassembled WGS sequence"/>
</dbReference>
<proteinExistence type="predicted"/>
<accession>A0ACC6PKI6</accession>
<evidence type="ECO:0000313" key="2">
    <source>
        <dbReference type="Proteomes" id="UP001377168"/>
    </source>
</evidence>
<sequence>MFRLERYDDSGKRVMLVPVEMRGIGFEGSIHDGDWARVSGRIRAGTLHAKRLHNVTTGADVRATRTPKWQWILAGVFICIVVAIIVSAWIGIFVGEPGGPPDDWPPEDFP</sequence>